<dbReference type="GO" id="GO:0031418">
    <property type="term" value="F:L-ascorbic acid binding"/>
    <property type="evidence" value="ECO:0007669"/>
    <property type="project" value="UniProtKB-KW"/>
</dbReference>
<evidence type="ECO:0000256" key="6">
    <source>
        <dbReference type="ARBA" id="ARBA00023004"/>
    </source>
</evidence>
<dbReference type="AlphaFoldDB" id="A0A366K3R8"/>
<dbReference type="InterPro" id="IPR006620">
    <property type="entry name" value="Pro_4_hyd_alph"/>
</dbReference>
<dbReference type="InterPro" id="IPR044862">
    <property type="entry name" value="Pro_4_hyd_alph_FE2OG_OXY"/>
</dbReference>
<keyword evidence="3" id="KW-0847">Vitamin C</keyword>
<comment type="cofactor">
    <cofactor evidence="1">
        <name>L-ascorbate</name>
        <dbReference type="ChEBI" id="CHEBI:38290"/>
    </cofactor>
</comment>
<dbReference type="InterPro" id="IPR005123">
    <property type="entry name" value="Oxoglu/Fe-dep_dioxygenase_dom"/>
</dbReference>
<protein>
    <submittedName>
        <fullName evidence="8">Prolyl 4-hydroxylase</fullName>
    </submittedName>
</protein>
<keyword evidence="5" id="KW-0560">Oxidoreductase</keyword>
<dbReference type="GO" id="GO:0005506">
    <property type="term" value="F:iron ion binding"/>
    <property type="evidence" value="ECO:0007669"/>
    <property type="project" value="InterPro"/>
</dbReference>
<proteinExistence type="predicted"/>
<sequence>MTKIMQISDELKDWIVGALKSNVSPIALANALIKKGFDNRFAYETLYKIAGNEAIKTTEGQQIRYNYEVPEIGRKGNILFTSDKDVRVLSRNEKPFVLHLDQVLSSEECDELISLSRSRLQPSLVVDMGSGEEREGSGRTSKSMAFRLKENELVERIETRIAELTGYPAENGEGLQILNYGLGEEYKPHFDFFPPHMADASKGGQRVGTFLIYLNDVADGGETVFSKAGLSFVPKKGAAIYFHYANEQGQLDRLSVHSSVPVRKGEKWAATKWIRESNIYTATRVFKEKSKGSLIR</sequence>
<keyword evidence="2" id="KW-0479">Metal-binding</keyword>
<dbReference type="PANTHER" id="PTHR10869:SF246">
    <property type="entry name" value="TRANSMEMBRANE PROLYL 4-HYDROXYLASE"/>
    <property type="match status" value="1"/>
</dbReference>
<evidence type="ECO:0000256" key="1">
    <source>
        <dbReference type="ARBA" id="ARBA00001961"/>
    </source>
</evidence>
<name>A0A366K3R8_CYTFI</name>
<evidence type="ECO:0000256" key="3">
    <source>
        <dbReference type="ARBA" id="ARBA00022896"/>
    </source>
</evidence>
<dbReference type="EMBL" id="QNSF01000002">
    <property type="protein sequence ID" value="RBP95917.1"/>
    <property type="molecule type" value="Genomic_DNA"/>
</dbReference>
<dbReference type="PANTHER" id="PTHR10869">
    <property type="entry name" value="PROLYL 4-HYDROXYLASE ALPHA SUBUNIT"/>
    <property type="match status" value="1"/>
</dbReference>
<dbReference type="GO" id="GO:0004656">
    <property type="term" value="F:procollagen-proline 4-dioxygenase activity"/>
    <property type="evidence" value="ECO:0007669"/>
    <property type="project" value="TreeGrafter"/>
</dbReference>
<dbReference type="InterPro" id="IPR045054">
    <property type="entry name" value="P4HA-like"/>
</dbReference>
<dbReference type="Gene3D" id="2.60.120.620">
    <property type="entry name" value="q2cbj1_9rhob like domain"/>
    <property type="match status" value="1"/>
</dbReference>
<evidence type="ECO:0000313" key="8">
    <source>
        <dbReference type="EMBL" id="RBP95917.1"/>
    </source>
</evidence>
<gene>
    <name evidence="8" type="ORF">DFO70_102243</name>
</gene>
<evidence type="ECO:0000313" key="9">
    <source>
        <dbReference type="Proteomes" id="UP000252731"/>
    </source>
</evidence>
<comment type="caution">
    <text evidence="8">The sequence shown here is derived from an EMBL/GenBank/DDBJ whole genome shotgun (WGS) entry which is preliminary data.</text>
</comment>
<evidence type="ECO:0000259" key="7">
    <source>
        <dbReference type="PROSITE" id="PS51471"/>
    </source>
</evidence>
<organism evidence="8 9">
    <name type="scientific">Cytobacillus firmus</name>
    <name type="common">Bacillus firmus</name>
    <dbReference type="NCBI Taxonomy" id="1399"/>
    <lineage>
        <taxon>Bacteria</taxon>
        <taxon>Bacillati</taxon>
        <taxon>Bacillota</taxon>
        <taxon>Bacilli</taxon>
        <taxon>Bacillales</taxon>
        <taxon>Bacillaceae</taxon>
        <taxon>Cytobacillus</taxon>
    </lineage>
</organism>
<keyword evidence="6" id="KW-0408">Iron</keyword>
<feature type="domain" description="Fe2OG dioxygenase" evidence="7">
    <location>
        <begin position="171"/>
        <end position="276"/>
    </location>
</feature>
<dbReference type="PROSITE" id="PS51471">
    <property type="entry name" value="FE2OG_OXY"/>
    <property type="match status" value="1"/>
</dbReference>
<evidence type="ECO:0000256" key="2">
    <source>
        <dbReference type="ARBA" id="ARBA00022723"/>
    </source>
</evidence>
<dbReference type="Pfam" id="PF13640">
    <property type="entry name" value="2OG-FeII_Oxy_3"/>
    <property type="match status" value="1"/>
</dbReference>
<keyword evidence="4" id="KW-0223">Dioxygenase</keyword>
<evidence type="ECO:0000256" key="4">
    <source>
        <dbReference type="ARBA" id="ARBA00022964"/>
    </source>
</evidence>
<accession>A0A366K3R8</accession>
<dbReference type="SMART" id="SM00702">
    <property type="entry name" value="P4Hc"/>
    <property type="match status" value="1"/>
</dbReference>
<keyword evidence="9" id="KW-1185">Reference proteome</keyword>
<evidence type="ECO:0000256" key="5">
    <source>
        <dbReference type="ARBA" id="ARBA00023002"/>
    </source>
</evidence>
<dbReference type="Proteomes" id="UP000252731">
    <property type="component" value="Unassembled WGS sequence"/>
</dbReference>
<reference evidence="8 9" key="1">
    <citation type="submission" date="2018-06" db="EMBL/GenBank/DDBJ databases">
        <title>Freshwater and sediment microbial communities from various areas in North America, analyzing microbe dynamics in response to fracking.</title>
        <authorList>
            <person name="Lamendella R."/>
        </authorList>
    </citation>
    <scope>NUCLEOTIDE SEQUENCE [LARGE SCALE GENOMIC DNA]</scope>
    <source>
        <strain evidence="8 9">14_TX</strain>
    </source>
</reference>